<dbReference type="RefSeq" id="WP_207839925.1">
    <property type="nucleotide sequence ID" value="NZ_CP088282.1"/>
</dbReference>
<protein>
    <submittedName>
        <fullName evidence="2">Uncharacterized protein</fullName>
    </submittedName>
</protein>
<proteinExistence type="predicted"/>
<evidence type="ECO:0000313" key="3">
    <source>
        <dbReference type="Proteomes" id="UP000692816"/>
    </source>
</evidence>
<keyword evidence="1" id="KW-0472">Membrane</keyword>
<organism evidence="2 3">
    <name type="scientific">Bradyrhizobium quebecense</name>
    <dbReference type="NCBI Taxonomy" id="2748629"/>
    <lineage>
        <taxon>Bacteria</taxon>
        <taxon>Pseudomonadati</taxon>
        <taxon>Pseudomonadota</taxon>
        <taxon>Alphaproteobacteria</taxon>
        <taxon>Hyphomicrobiales</taxon>
        <taxon>Nitrobacteraceae</taxon>
        <taxon>Bradyrhizobium</taxon>
    </lineage>
</organism>
<feature type="transmembrane region" description="Helical" evidence="1">
    <location>
        <begin position="7"/>
        <end position="25"/>
    </location>
</feature>
<evidence type="ECO:0000256" key="1">
    <source>
        <dbReference type="SAM" id="Phobius"/>
    </source>
</evidence>
<keyword evidence="1" id="KW-1133">Transmembrane helix</keyword>
<comment type="caution">
    <text evidence="2">The sequence shown here is derived from an EMBL/GenBank/DDBJ whole genome shotgun (WGS) entry which is preliminary data.</text>
</comment>
<dbReference type="EMBL" id="JAGEPA010000001">
    <property type="protein sequence ID" value="MBO1435361.1"/>
    <property type="molecule type" value="Genomic_DNA"/>
</dbReference>
<reference evidence="2" key="1">
    <citation type="journal article" date="2021" name="Int. J. Syst. Evol. Microbiol.">
        <title>Bradyrhizobium septentrionale sp. nov. (sv. septentrionale) and Bradyrhizobium quebecense sp. nov. (sv. septentrionale) associated with legumes native to Canada possess rearranged symbiosis genes and numerous insertion sequences.</title>
        <authorList>
            <person name="Bromfield E.S.P."/>
            <person name="Cloutier S."/>
        </authorList>
    </citation>
    <scope>NUCLEOTIDE SEQUENCE</scope>
    <source>
        <strain evidence="2">12S5</strain>
    </source>
</reference>
<evidence type="ECO:0000313" key="2">
    <source>
        <dbReference type="EMBL" id="MBO1435361.1"/>
    </source>
</evidence>
<keyword evidence="3" id="KW-1185">Reference proteome</keyword>
<name>A0ABS3MV48_9BRAD</name>
<accession>A0ABS3MV48</accession>
<keyword evidence="1" id="KW-0812">Transmembrane</keyword>
<dbReference type="Proteomes" id="UP000692816">
    <property type="component" value="Unassembled WGS sequence"/>
</dbReference>
<gene>
    <name evidence="2" type="ORF">J4P68_39520</name>
</gene>
<sequence>MSIWRIAGPIALGALAGAAMIAFGNENMGKAGFLIIGALLAIITSVLIEIRKRQVQVRDTARVLYAELTHLVARCVFDSEWPWKGYWPKDAAPGLMSASKLRKFAPATPTIFGATASQLALLPGKAPQTLIEFHYRLSALRREIENTVASASPSDSANVPIGALRLVGLRFRQTLEPGRTALEALAPLVPDSAKMEEHARISYYETRTNSDLTKALSARIDTLLAEPFFVD</sequence>
<feature type="transmembrane region" description="Helical" evidence="1">
    <location>
        <begin position="31"/>
        <end position="48"/>
    </location>
</feature>